<evidence type="ECO:0000313" key="13">
    <source>
        <dbReference type="Proteomes" id="UP000010473"/>
    </source>
</evidence>
<organism evidence="12 13">
    <name type="scientific">Stanieria cyanosphaera (strain ATCC 29371 / PCC 7437)</name>
    <dbReference type="NCBI Taxonomy" id="111780"/>
    <lineage>
        <taxon>Bacteria</taxon>
        <taxon>Bacillati</taxon>
        <taxon>Cyanobacteriota</taxon>
        <taxon>Cyanophyceae</taxon>
        <taxon>Pleurocapsales</taxon>
        <taxon>Dermocarpellaceae</taxon>
        <taxon>Stanieria</taxon>
    </lineage>
</organism>
<keyword evidence="9 10" id="KW-0119">Carbohydrate metabolism</keyword>
<evidence type="ECO:0000256" key="3">
    <source>
        <dbReference type="ARBA" id="ARBA00004947"/>
    </source>
</evidence>
<dbReference type="GO" id="GO:0033499">
    <property type="term" value="P:galactose catabolic process via UDP-galactose, Leloir pathway"/>
    <property type="evidence" value="ECO:0007669"/>
    <property type="project" value="TreeGrafter"/>
</dbReference>
<evidence type="ECO:0000256" key="2">
    <source>
        <dbReference type="ARBA" id="ARBA00001911"/>
    </source>
</evidence>
<dbReference type="UniPathway" id="UPA00214"/>
<dbReference type="InterPro" id="IPR005886">
    <property type="entry name" value="UDP_G4E"/>
</dbReference>
<dbReference type="CDD" id="cd05247">
    <property type="entry name" value="UDP_G4E_1_SDR_e"/>
    <property type="match status" value="1"/>
</dbReference>
<dbReference type="STRING" id="111780.Sta7437_1367"/>
<dbReference type="SUPFAM" id="SSF51735">
    <property type="entry name" value="NAD(P)-binding Rossmann-fold domains"/>
    <property type="match status" value="1"/>
</dbReference>
<evidence type="ECO:0000256" key="5">
    <source>
        <dbReference type="ARBA" id="ARBA00013189"/>
    </source>
</evidence>
<dbReference type="Gene3D" id="3.90.25.10">
    <property type="entry name" value="UDP-galactose 4-epimerase, domain 1"/>
    <property type="match status" value="1"/>
</dbReference>
<dbReference type="Proteomes" id="UP000010473">
    <property type="component" value="Chromosome"/>
</dbReference>
<dbReference type="RefSeq" id="WP_015192606.1">
    <property type="nucleotide sequence ID" value="NC_019748.1"/>
</dbReference>
<protein>
    <recommendedName>
        <fullName evidence="6 10">UDP-glucose 4-epimerase</fullName>
        <ecNumber evidence="5 10">5.1.3.2</ecNumber>
    </recommendedName>
</protein>
<dbReference type="KEGG" id="scs:Sta7437_1367"/>
<comment type="similarity">
    <text evidence="4 10">Belongs to the NAD(P)-dependent epimerase/dehydratase family.</text>
</comment>
<evidence type="ECO:0000259" key="11">
    <source>
        <dbReference type="Pfam" id="PF01370"/>
    </source>
</evidence>
<sequence>MNKKILVTGGAGYIGSHTVKQLGESGYDLVVYDNLSTGSPSAILYGELVVGDLNDTQSLSQVFKTNNFDAVLHFAASISVPESIVNPLDYYANNTRNTLNLLQCCQEFDVNKFVFSSTAAVYGDTKEYLVKETSPTMPVNPYGCSKLMSERIIQDYSRASNFKYVILRYFNVAGADHSGKIGQSGKKAAHLIKVGCDAALGRRDSVSIFGTDYSTPDGTGIRDYIHVEDLAMAHVNALVYLATNNESQILNCGYGQGYSVREVLTNIKNISGVDFTVIETARRPGDPACVVAAADKIRDLLGWQPKYNSLDTIVSTALAWEKRLAENLN</sequence>
<keyword evidence="8 10" id="KW-0413">Isomerase</keyword>
<name>K9XS75_STAC7</name>
<dbReference type="PANTHER" id="PTHR43725:SF53">
    <property type="entry name" value="UDP-ARABINOSE 4-EPIMERASE 1"/>
    <property type="match status" value="1"/>
</dbReference>
<reference evidence="13" key="1">
    <citation type="journal article" date="2013" name="Proc. Natl. Acad. Sci. U.S.A.">
        <title>Improving the coverage of the cyanobacterial phylum using diversity-driven genome sequencing.</title>
        <authorList>
            <person name="Shih P.M."/>
            <person name="Wu D."/>
            <person name="Latifi A."/>
            <person name="Axen S.D."/>
            <person name="Fewer D.P."/>
            <person name="Talla E."/>
            <person name="Calteau A."/>
            <person name="Cai F."/>
            <person name="Tandeau de Marsac N."/>
            <person name="Rippka R."/>
            <person name="Herdman M."/>
            <person name="Sivonen K."/>
            <person name="Coursin T."/>
            <person name="Laurent T."/>
            <person name="Goodwin L."/>
            <person name="Nolan M."/>
            <person name="Davenport K.W."/>
            <person name="Han C.S."/>
            <person name="Rubin E.M."/>
            <person name="Eisen J.A."/>
            <person name="Woyke T."/>
            <person name="Gugger M."/>
            <person name="Kerfeld C.A."/>
        </authorList>
    </citation>
    <scope>NUCLEOTIDE SEQUENCE [LARGE SCALE GENOMIC DNA]</scope>
    <source>
        <strain evidence="13">ATCC 29371 / PCC 7437</strain>
    </source>
</reference>
<evidence type="ECO:0000256" key="6">
    <source>
        <dbReference type="ARBA" id="ARBA00018569"/>
    </source>
</evidence>
<dbReference type="HOGENOM" id="CLU_007383_1_10_3"/>
<keyword evidence="7 10" id="KW-0520">NAD</keyword>
<dbReference type="InterPro" id="IPR036291">
    <property type="entry name" value="NAD(P)-bd_dom_sf"/>
</dbReference>
<dbReference type="EC" id="5.1.3.2" evidence="5 10"/>
<keyword evidence="13" id="KW-1185">Reference proteome</keyword>
<comment type="catalytic activity">
    <reaction evidence="1 10">
        <text>UDP-alpha-D-glucose = UDP-alpha-D-galactose</text>
        <dbReference type="Rhea" id="RHEA:22168"/>
        <dbReference type="ChEBI" id="CHEBI:58885"/>
        <dbReference type="ChEBI" id="CHEBI:66914"/>
        <dbReference type="EC" id="5.1.3.2"/>
    </reaction>
</comment>
<dbReference type="EMBL" id="CP003653">
    <property type="protein sequence ID" value="AFZ34934.1"/>
    <property type="molecule type" value="Genomic_DNA"/>
</dbReference>
<comment type="pathway">
    <text evidence="3 10">Carbohydrate metabolism; galactose metabolism.</text>
</comment>
<evidence type="ECO:0000313" key="12">
    <source>
        <dbReference type="EMBL" id="AFZ34934.1"/>
    </source>
</evidence>
<comment type="subunit">
    <text evidence="10">Homodimer.</text>
</comment>
<feature type="domain" description="NAD-dependent epimerase/dehydratase" evidence="11">
    <location>
        <begin position="5"/>
        <end position="253"/>
    </location>
</feature>
<dbReference type="Gene3D" id="3.40.50.720">
    <property type="entry name" value="NAD(P)-binding Rossmann-like Domain"/>
    <property type="match status" value="1"/>
</dbReference>
<evidence type="ECO:0000256" key="1">
    <source>
        <dbReference type="ARBA" id="ARBA00000083"/>
    </source>
</evidence>
<proteinExistence type="inferred from homology"/>
<accession>K9XS75</accession>
<dbReference type="PANTHER" id="PTHR43725">
    <property type="entry name" value="UDP-GLUCOSE 4-EPIMERASE"/>
    <property type="match status" value="1"/>
</dbReference>
<dbReference type="PATRIC" id="fig|111780.3.peg.1425"/>
<dbReference type="GO" id="GO:0003978">
    <property type="term" value="F:UDP-glucose 4-epimerase activity"/>
    <property type="evidence" value="ECO:0007669"/>
    <property type="project" value="UniProtKB-UniRule"/>
</dbReference>
<dbReference type="OrthoDB" id="9801785at2"/>
<dbReference type="InterPro" id="IPR001509">
    <property type="entry name" value="Epimerase_deHydtase"/>
</dbReference>
<evidence type="ECO:0000256" key="8">
    <source>
        <dbReference type="ARBA" id="ARBA00023235"/>
    </source>
</evidence>
<evidence type="ECO:0000256" key="4">
    <source>
        <dbReference type="ARBA" id="ARBA00007637"/>
    </source>
</evidence>
<dbReference type="eggNOG" id="COG1087">
    <property type="taxonomic scope" value="Bacteria"/>
</dbReference>
<comment type="cofactor">
    <cofactor evidence="2 10">
        <name>NAD(+)</name>
        <dbReference type="ChEBI" id="CHEBI:57540"/>
    </cofactor>
</comment>
<dbReference type="NCBIfam" id="TIGR01179">
    <property type="entry name" value="galE"/>
    <property type="match status" value="1"/>
</dbReference>
<dbReference type="Pfam" id="PF01370">
    <property type="entry name" value="Epimerase"/>
    <property type="match status" value="1"/>
</dbReference>
<evidence type="ECO:0000256" key="10">
    <source>
        <dbReference type="RuleBase" id="RU366046"/>
    </source>
</evidence>
<gene>
    <name evidence="12" type="ordered locus">Sta7437_1367</name>
</gene>
<dbReference type="AlphaFoldDB" id="K9XS75"/>
<evidence type="ECO:0000256" key="9">
    <source>
        <dbReference type="ARBA" id="ARBA00023277"/>
    </source>
</evidence>
<evidence type="ECO:0000256" key="7">
    <source>
        <dbReference type="ARBA" id="ARBA00023027"/>
    </source>
</evidence>